<feature type="transmembrane region" description="Helical" evidence="6">
    <location>
        <begin position="147"/>
        <end position="164"/>
    </location>
</feature>
<protein>
    <submittedName>
        <fullName evidence="8">EamA-like transporter family protein</fullName>
    </submittedName>
</protein>
<gene>
    <name evidence="8" type="ORF">ROH8110_02608</name>
</gene>
<keyword evidence="2" id="KW-1003">Cell membrane</keyword>
<feature type="transmembrane region" description="Helical" evidence="6">
    <location>
        <begin position="239"/>
        <end position="258"/>
    </location>
</feature>
<evidence type="ECO:0000256" key="4">
    <source>
        <dbReference type="ARBA" id="ARBA00022989"/>
    </source>
</evidence>
<sequence>MVRDTRLRKSTTAKWGVVSCWVAVIIYAASNSVVTMLVSIGDANRINGHNVITFANLLVLGSLISLIPMLLFFGRDWKLEKLRDLSSREWVLLTLSAVLSSAVTPGLYFFALENTSVTNVVIASRIDPPIFLILAAIFLGERIDVKAMAGNLIILLGAVVILAFKDRDIGYAIGVGEVAAVAATLSFTLSTIITRTSLETVPFGVFAIFRTALGTLIYVSFQLTFSGHHHFSEMFQPILLKWIWVYAILIIIIGQLAWNFGLKHSKAGDVSLATSFSPLAAIAIAMVILNEDPGSGLIPGGVLMVFGIWVARSGRKSAVRKRDDLPPEAPSFITRVCGSGFHILRRQFGQARRARSPQIAQASGALLRVFDFRAMSAV</sequence>
<keyword evidence="9" id="KW-1185">Reference proteome</keyword>
<feature type="transmembrane region" description="Helical" evidence="6">
    <location>
        <begin position="90"/>
        <end position="111"/>
    </location>
</feature>
<keyword evidence="3 6" id="KW-0812">Transmembrane</keyword>
<feature type="transmembrane region" description="Helical" evidence="6">
    <location>
        <begin position="170"/>
        <end position="189"/>
    </location>
</feature>
<proteinExistence type="predicted"/>
<evidence type="ECO:0000313" key="8">
    <source>
        <dbReference type="EMBL" id="SLN48686.1"/>
    </source>
</evidence>
<feature type="transmembrane region" description="Helical" evidence="6">
    <location>
        <begin position="295"/>
        <end position="312"/>
    </location>
</feature>
<dbReference type="EMBL" id="FWFU01000003">
    <property type="protein sequence ID" value="SLN48686.1"/>
    <property type="molecule type" value="Genomic_DNA"/>
</dbReference>
<feature type="transmembrane region" description="Helical" evidence="6">
    <location>
        <begin position="117"/>
        <end position="140"/>
    </location>
</feature>
<feature type="transmembrane region" description="Helical" evidence="6">
    <location>
        <begin position="12"/>
        <end position="30"/>
    </location>
</feature>
<dbReference type="AlphaFoldDB" id="A0A1X6ZEC6"/>
<dbReference type="PANTHER" id="PTHR32322:SF18">
    <property type="entry name" value="S-ADENOSYLMETHIONINE_S-ADENOSYLHOMOCYSTEINE TRANSPORTER"/>
    <property type="match status" value="1"/>
</dbReference>
<reference evidence="8 9" key="1">
    <citation type="submission" date="2017-03" db="EMBL/GenBank/DDBJ databases">
        <authorList>
            <person name="Afonso C.L."/>
            <person name="Miller P.J."/>
            <person name="Scott M.A."/>
            <person name="Spackman E."/>
            <person name="Goraichik I."/>
            <person name="Dimitrov K.M."/>
            <person name="Suarez D.L."/>
            <person name="Swayne D.E."/>
        </authorList>
    </citation>
    <scope>NUCLEOTIDE SEQUENCE [LARGE SCALE GENOMIC DNA]</scope>
    <source>
        <strain evidence="8 9">CECT 8110</strain>
    </source>
</reference>
<evidence type="ECO:0000256" key="1">
    <source>
        <dbReference type="ARBA" id="ARBA00004651"/>
    </source>
</evidence>
<keyword evidence="4 6" id="KW-1133">Transmembrane helix</keyword>
<evidence type="ECO:0000256" key="3">
    <source>
        <dbReference type="ARBA" id="ARBA00022692"/>
    </source>
</evidence>
<evidence type="ECO:0000313" key="9">
    <source>
        <dbReference type="Proteomes" id="UP000193207"/>
    </source>
</evidence>
<feature type="transmembrane region" description="Helical" evidence="6">
    <location>
        <begin position="50"/>
        <end position="74"/>
    </location>
</feature>
<dbReference type="OrthoDB" id="505666at2"/>
<organism evidence="8 9">
    <name type="scientific">Roseovarius halotolerans</name>
    <dbReference type="NCBI Taxonomy" id="505353"/>
    <lineage>
        <taxon>Bacteria</taxon>
        <taxon>Pseudomonadati</taxon>
        <taxon>Pseudomonadota</taxon>
        <taxon>Alphaproteobacteria</taxon>
        <taxon>Rhodobacterales</taxon>
        <taxon>Roseobacteraceae</taxon>
        <taxon>Roseovarius</taxon>
    </lineage>
</organism>
<dbReference type="Pfam" id="PF00892">
    <property type="entry name" value="EamA"/>
    <property type="match status" value="2"/>
</dbReference>
<evidence type="ECO:0000256" key="6">
    <source>
        <dbReference type="SAM" id="Phobius"/>
    </source>
</evidence>
<dbReference type="Proteomes" id="UP000193207">
    <property type="component" value="Unassembled WGS sequence"/>
</dbReference>
<feature type="domain" description="EamA" evidence="7">
    <location>
        <begin position="24"/>
        <end position="162"/>
    </location>
</feature>
<dbReference type="InterPro" id="IPR037185">
    <property type="entry name" value="EmrE-like"/>
</dbReference>
<feature type="domain" description="EamA" evidence="7">
    <location>
        <begin position="176"/>
        <end position="310"/>
    </location>
</feature>
<feature type="transmembrane region" description="Helical" evidence="6">
    <location>
        <begin position="201"/>
        <end position="219"/>
    </location>
</feature>
<comment type="subcellular location">
    <subcellularLocation>
        <location evidence="1">Cell membrane</location>
        <topology evidence="1">Multi-pass membrane protein</topology>
    </subcellularLocation>
</comment>
<dbReference type="InterPro" id="IPR050638">
    <property type="entry name" value="AA-Vitamin_Transporters"/>
</dbReference>
<keyword evidence="5 6" id="KW-0472">Membrane</keyword>
<dbReference type="SUPFAM" id="SSF103481">
    <property type="entry name" value="Multidrug resistance efflux transporter EmrE"/>
    <property type="match status" value="2"/>
</dbReference>
<dbReference type="PANTHER" id="PTHR32322">
    <property type="entry name" value="INNER MEMBRANE TRANSPORTER"/>
    <property type="match status" value="1"/>
</dbReference>
<dbReference type="GO" id="GO:0005886">
    <property type="term" value="C:plasma membrane"/>
    <property type="evidence" value="ECO:0007669"/>
    <property type="project" value="UniProtKB-SubCell"/>
</dbReference>
<evidence type="ECO:0000259" key="7">
    <source>
        <dbReference type="Pfam" id="PF00892"/>
    </source>
</evidence>
<feature type="transmembrane region" description="Helical" evidence="6">
    <location>
        <begin position="270"/>
        <end position="289"/>
    </location>
</feature>
<name>A0A1X6ZEC6_9RHOB</name>
<accession>A0A1X6ZEC6</accession>
<evidence type="ECO:0000256" key="5">
    <source>
        <dbReference type="ARBA" id="ARBA00023136"/>
    </source>
</evidence>
<evidence type="ECO:0000256" key="2">
    <source>
        <dbReference type="ARBA" id="ARBA00022475"/>
    </source>
</evidence>
<dbReference type="InterPro" id="IPR000620">
    <property type="entry name" value="EamA_dom"/>
</dbReference>